<keyword evidence="3" id="KW-1185">Reference proteome</keyword>
<name>A0A484IAQ9_9ARCH</name>
<reference evidence="2 3" key="1">
    <citation type="submission" date="2019-02" db="EMBL/GenBank/DDBJ databases">
        <authorList>
            <person name="Lehtovirta-Morley E L."/>
        </authorList>
    </citation>
    <scope>NUCLEOTIDE SEQUENCE [LARGE SCALE GENOMIC DNA]</scope>
    <source>
        <strain evidence="2">NFRAN1</strain>
    </source>
</reference>
<sequence length="72" mass="8348">MTKKEMVKIFLIVMITGNIMGIVVIQIFESLAVVNIIILEILLLIIIVLLFIASRTWNKKLEKSLHEKERNQ</sequence>
<feature type="transmembrane region" description="Helical" evidence="1">
    <location>
        <begin position="34"/>
        <end position="53"/>
    </location>
</feature>
<protein>
    <submittedName>
        <fullName evidence="2">Uncharacterized protein</fullName>
    </submittedName>
</protein>
<dbReference type="AlphaFoldDB" id="A0A484IAQ9"/>
<dbReference type="Proteomes" id="UP000294299">
    <property type="component" value="Chromosome NFRAN"/>
</dbReference>
<evidence type="ECO:0000256" key="1">
    <source>
        <dbReference type="SAM" id="Phobius"/>
    </source>
</evidence>
<dbReference type="GeneID" id="39421190"/>
<dbReference type="EMBL" id="LR216287">
    <property type="protein sequence ID" value="VFJ14208.1"/>
    <property type="molecule type" value="Genomic_DNA"/>
</dbReference>
<gene>
    <name evidence="2" type="ORF">NFRAN_1886</name>
</gene>
<dbReference type="OrthoDB" id="382664at2157"/>
<keyword evidence="1" id="KW-0472">Membrane</keyword>
<dbReference type="RefSeq" id="WP_134484457.1">
    <property type="nucleotide sequence ID" value="NZ_LR216287.1"/>
</dbReference>
<organism evidence="2 3">
    <name type="scientific">Candidatus Nitrosocosmicus franklandianus</name>
    <dbReference type="NCBI Taxonomy" id="1798806"/>
    <lineage>
        <taxon>Archaea</taxon>
        <taxon>Nitrososphaerota</taxon>
        <taxon>Nitrososphaeria</taxon>
        <taxon>Nitrososphaerales</taxon>
        <taxon>Nitrososphaeraceae</taxon>
        <taxon>Candidatus Nitrosocosmicus</taxon>
    </lineage>
</organism>
<accession>A0A484IAQ9</accession>
<evidence type="ECO:0000313" key="3">
    <source>
        <dbReference type="Proteomes" id="UP000294299"/>
    </source>
</evidence>
<keyword evidence="1" id="KW-0812">Transmembrane</keyword>
<keyword evidence="1" id="KW-1133">Transmembrane helix</keyword>
<evidence type="ECO:0000313" key="2">
    <source>
        <dbReference type="EMBL" id="VFJ14208.1"/>
    </source>
</evidence>
<feature type="transmembrane region" description="Helical" evidence="1">
    <location>
        <begin position="7"/>
        <end position="28"/>
    </location>
</feature>
<proteinExistence type="predicted"/>
<dbReference type="KEGG" id="nfn:NFRAN_1886"/>